<name>A0A645BLL2_9ZZZZ</name>
<dbReference type="PANTHER" id="PTHR34220">
    <property type="entry name" value="SENSOR HISTIDINE KINASE YPDA"/>
    <property type="match status" value="1"/>
</dbReference>
<evidence type="ECO:0008006" key="2">
    <source>
        <dbReference type="Google" id="ProtNLM"/>
    </source>
</evidence>
<sequence>MSLREEIDFVNLYVDLLKERFSDGLHVNVNVDEKYMALGIIPGGLQLLVENATKHNIVSIDSPLEINIYIEDNQLIVVNNLQPRINTIDSSGLGIKNIKGQYMLLIKKDITINKSKEFFEVRLPLI</sequence>
<evidence type="ECO:0000313" key="1">
    <source>
        <dbReference type="EMBL" id="MPM64143.1"/>
    </source>
</evidence>
<protein>
    <recommendedName>
        <fullName evidence="2">Histidine kinase</fullName>
    </recommendedName>
</protein>
<dbReference type="AlphaFoldDB" id="A0A645BLL2"/>
<accession>A0A645BLL2</accession>
<dbReference type="InterPro" id="IPR050640">
    <property type="entry name" value="Bact_2-comp_sensor_kinase"/>
</dbReference>
<gene>
    <name evidence="1" type="ORF">SDC9_111029</name>
</gene>
<proteinExistence type="predicted"/>
<organism evidence="1">
    <name type="scientific">bioreactor metagenome</name>
    <dbReference type="NCBI Taxonomy" id="1076179"/>
    <lineage>
        <taxon>unclassified sequences</taxon>
        <taxon>metagenomes</taxon>
        <taxon>ecological metagenomes</taxon>
    </lineage>
</organism>
<dbReference type="EMBL" id="VSSQ01019792">
    <property type="protein sequence ID" value="MPM64143.1"/>
    <property type="molecule type" value="Genomic_DNA"/>
</dbReference>
<comment type="caution">
    <text evidence="1">The sequence shown here is derived from an EMBL/GenBank/DDBJ whole genome shotgun (WGS) entry which is preliminary data.</text>
</comment>
<reference evidence="1" key="1">
    <citation type="submission" date="2019-08" db="EMBL/GenBank/DDBJ databases">
        <authorList>
            <person name="Kucharzyk K."/>
            <person name="Murdoch R.W."/>
            <person name="Higgins S."/>
            <person name="Loffler F."/>
        </authorList>
    </citation>
    <scope>NUCLEOTIDE SEQUENCE</scope>
</reference>
<dbReference type="PANTHER" id="PTHR34220:SF7">
    <property type="entry name" value="SENSOR HISTIDINE KINASE YPDA"/>
    <property type="match status" value="1"/>
</dbReference>